<keyword evidence="1 2" id="KW-0732">Signal</keyword>
<dbReference type="Gene3D" id="2.160.20.20">
    <property type="match status" value="2"/>
</dbReference>
<dbReference type="NCBIfam" id="TIGR02601">
    <property type="entry name" value="autotrns_rpt"/>
    <property type="match status" value="4"/>
</dbReference>
<dbReference type="Pfam" id="PF03797">
    <property type="entry name" value="Autotransporter"/>
    <property type="match status" value="1"/>
</dbReference>
<reference evidence="4" key="1">
    <citation type="submission" date="2022-03" db="EMBL/GenBank/DDBJ databases">
        <title>The complete genome sequence of a Methyloterrigena soli.</title>
        <authorList>
            <person name="Zi Z."/>
        </authorList>
    </citation>
    <scope>NUCLEOTIDE SEQUENCE</scope>
    <source>
        <strain evidence="4">M48</strain>
    </source>
</reference>
<dbReference type="InterPro" id="IPR011050">
    <property type="entry name" value="Pectin_lyase_fold/virulence"/>
</dbReference>
<feature type="domain" description="Autotransporter" evidence="3">
    <location>
        <begin position="1181"/>
        <end position="1458"/>
    </location>
</feature>
<dbReference type="InterPro" id="IPR005546">
    <property type="entry name" value="Autotransporte_beta"/>
</dbReference>
<evidence type="ECO:0000256" key="1">
    <source>
        <dbReference type="ARBA" id="ARBA00022729"/>
    </source>
</evidence>
<dbReference type="PANTHER" id="PTHR35037:SF3">
    <property type="entry name" value="C-TERMINAL REGION OF AIDA-LIKE PROTEIN"/>
    <property type="match status" value="1"/>
</dbReference>
<gene>
    <name evidence="4" type="ORF">ML536_11945</name>
</gene>
<sequence length="1458" mass="149643">MVSTIRAARSVAFTRKSRLLCATALMSVLLPLASAQAQQVLRYTSTGTYDDDVILARSGTATITTAEDTVATWTGNLNFDSAGQVFVGDLYEDNGTIVFAPESVSGDSNGTRLVLRAGTMRLGSDAARDYFANQSTIAVLYQGVFDLFGRDEAAAFFLVDQGGRVTNTVAGTTSTLAIRGGFLWGGVEDGEGIVRIHKSGAGNLSVAAENTYSGGTEISGGTVELTHANGLGTGAIEFTADGSQAPELAIGNQLPMTVANDVILSGAAGAAIAVGEDTFATLAGTISGSGPLIKTNDGTLILTGQNTYTGDTVVQAGTLVVSGGDAIADTGDVDVRIGATLRVAQSETFDRLTVNNGANLEINTGATLTVGVFGGDSSINGIHTTGGGILHKLGAGTLTLSENNTRSGNTIVQGGRVSVGADWAFGIGRDVIFRRPAESHSVLELAADDLTIAQNLQLEDRIILDAAGSGVLAGVISGHNHTITKVGRGTVSLTGESLDAPGARVSEGGLSFDGNYSGDVDVEFGATVTGSGRIGGDVEIADGGRLYGQHDRTLTMGSLRLNENSDVEILVGAPGTTAFFEVEGDLTLDGRLTIADGTGDFGQGVYRLFNYGGDLTDNGMEVVGVPDGSQYGIGDIEIQTAIDKQVNVVVGGTPGPGPDPRPGTLFWDGHHTTADGEISGGYGVWRNGTTNWTTTNGDANHDWGGRFAVFQGEPGTVTVDGTDGDISVAGMQFAIDGYRVEGDPITMTEAETTIRVGDGSQMGADYVATIASELRGNGALVKDDLGTLILTGNNSYRGDTIVRNGTLVGNTQSIRNDIANNGHVVFDQADDGVFAGDIYGRGTMEKTGAGTLTLSGRSALDWTIDQGGLVSRTDLFGGNVRINDYSFMRFEQNGSGTYGGVISGFGTFQVAVGDGNFLRLTGDSSDFAGYTNVNSGGLMVDGSLGGNVSVYDGTVLAGSGTIGGHVVINSGATVTPGTGIGTLTIGGGITFREGSIYQVGVNGGGQSGLIDTASGADLHGGAVRVIAGAGNYAASTQYTILTAEGGVTGTFTEGVTSNLAFLDPSLSYDDNNVYLTMTRNGTTFENVGQTRNQIAAGGGVESLEAGNAVYDAVLNLSAEQARYAFDQLSGEIHASAKTALIEDSRFLRNAVNDRLRAAFDGVGASGSAVTYENGVPQPVSANTDGFAVWGQGFGSWGHTSGDGNAARLNRSTGGFFVGADAPVFDTWRFGAVAGYSQTSFNAKDRHSSGSSDNYHVGLYGGTAWGDLAFRSGAAYTWHDISTSRSVAFPGFSESLKGDYDAGTAQVFGELAYGFNFGATRFEPFANLAYVNLHTGGFRETGGAAALSSGSSSTDTTFTTLGLRGSTSFDLNGASVTAKGMVGWRHAFDDVTPTSTHRFVGGGNAFTVAGVPVARDAAVIEAGLDFALTPSAVIGVTYGGQFGSGIVDQSFKANFSAKF</sequence>
<dbReference type="SMART" id="SM00869">
    <property type="entry name" value="Autotransporter"/>
    <property type="match status" value="1"/>
</dbReference>
<dbReference type="InterPro" id="IPR013425">
    <property type="entry name" value="Autotrns_rpt"/>
</dbReference>
<feature type="signal peptide" evidence="2">
    <location>
        <begin position="1"/>
        <end position="37"/>
    </location>
</feature>
<dbReference type="InterPro" id="IPR051551">
    <property type="entry name" value="Autotransporter_adhesion"/>
</dbReference>
<comment type="caution">
    <text evidence="4">The sequence shown here is derived from an EMBL/GenBank/DDBJ whole genome shotgun (WGS) entry which is preliminary data.</text>
</comment>
<accession>A0AA41QN12</accession>
<feature type="chain" id="PRO_5041272439" evidence="2">
    <location>
        <begin position="38"/>
        <end position="1458"/>
    </location>
</feature>
<dbReference type="RefSeq" id="WP_281735990.1">
    <property type="nucleotide sequence ID" value="NZ_JAKETQ010000001.1"/>
</dbReference>
<evidence type="ECO:0000313" key="5">
    <source>
        <dbReference type="Proteomes" id="UP001156140"/>
    </source>
</evidence>
<keyword evidence="5" id="KW-1185">Reference proteome</keyword>
<dbReference type="InterPro" id="IPR012332">
    <property type="entry name" value="Autotransporter_pectin_lyase_C"/>
</dbReference>
<evidence type="ECO:0000313" key="4">
    <source>
        <dbReference type="EMBL" id="MCI0127535.1"/>
    </source>
</evidence>
<dbReference type="InterPro" id="IPR036709">
    <property type="entry name" value="Autotransporte_beta_dom_sf"/>
</dbReference>
<dbReference type="Gene3D" id="2.40.128.130">
    <property type="entry name" value="Autotransporter beta-domain"/>
    <property type="match status" value="1"/>
</dbReference>
<dbReference type="Proteomes" id="UP001156140">
    <property type="component" value="Unassembled WGS sequence"/>
</dbReference>
<dbReference type="PROSITE" id="PS51208">
    <property type="entry name" value="AUTOTRANSPORTER"/>
    <property type="match status" value="1"/>
</dbReference>
<dbReference type="EMBL" id="JALAZD010000001">
    <property type="protein sequence ID" value="MCI0127535.1"/>
    <property type="molecule type" value="Genomic_DNA"/>
</dbReference>
<dbReference type="InterPro" id="IPR006315">
    <property type="entry name" value="OM_autotransptr_brl_dom"/>
</dbReference>
<evidence type="ECO:0000259" key="3">
    <source>
        <dbReference type="PROSITE" id="PS51208"/>
    </source>
</evidence>
<dbReference type="NCBIfam" id="TIGR01414">
    <property type="entry name" value="autotrans_barl"/>
    <property type="match status" value="1"/>
</dbReference>
<proteinExistence type="predicted"/>
<dbReference type="SUPFAM" id="SSF51126">
    <property type="entry name" value="Pectin lyase-like"/>
    <property type="match status" value="4"/>
</dbReference>
<evidence type="ECO:0000256" key="2">
    <source>
        <dbReference type="SAM" id="SignalP"/>
    </source>
</evidence>
<dbReference type="Pfam" id="PF12951">
    <property type="entry name" value="PATR"/>
    <property type="match status" value="6"/>
</dbReference>
<name>A0AA41QN12_9HYPH</name>
<dbReference type="PANTHER" id="PTHR35037">
    <property type="entry name" value="C-TERMINAL REGION OF AIDA-LIKE PROTEIN"/>
    <property type="match status" value="1"/>
</dbReference>
<dbReference type="GO" id="GO:0019867">
    <property type="term" value="C:outer membrane"/>
    <property type="evidence" value="ECO:0007669"/>
    <property type="project" value="InterPro"/>
</dbReference>
<organism evidence="4 5">
    <name type="scientific">Paradevosia shaoguanensis</name>
    <dbReference type="NCBI Taxonomy" id="1335043"/>
    <lineage>
        <taxon>Bacteria</taxon>
        <taxon>Pseudomonadati</taxon>
        <taxon>Pseudomonadota</taxon>
        <taxon>Alphaproteobacteria</taxon>
        <taxon>Hyphomicrobiales</taxon>
        <taxon>Devosiaceae</taxon>
        <taxon>Paradevosia</taxon>
    </lineage>
</organism>
<dbReference type="SUPFAM" id="SSF103515">
    <property type="entry name" value="Autotransporter"/>
    <property type="match status" value="1"/>
</dbReference>
<protein>
    <submittedName>
        <fullName evidence="4">Autotransporter domain-containing protein</fullName>
    </submittedName>
</protein>